<dbReference type="GO" id="GO:0008270">
    <property type="term" value="F:zinc ion binding"/>
    <property type="evidence" value="ECO:0007669"/>
    <property type="project" value="UniProtKB-KW"/>
</dbReference>
<evidence type="ECO:0000256" key="10">
    <source>
        <dbReference type="ARBA" id="ARBA00023136"/>
    </source>
</evidence>
<evidence type="ECO:0000256" key="4">
    <source>
        <dbReference type="ARBA" id="ARBA00022692"/>
    </source>
</evidence>
<keyword evidence="14" id="KW-1185">Reference proteome</keyword>
<dbReference type="SUPFAM" id="SSF57850">
    <property type="entry name" value="RING/U-box"/>
    <property type="match status" value="1"/>
</dbReference>
<evidence type="ECO:0000256" key="8">
    <source>
        <dbReference type="ARBA" id="ARBA00022833"/>
    </source>
</evidence>
<evidence type="ECO:0000256" key="3">
    <source>
        <dbReference type="ARBA" id="ARBA00022679"/>
    </source>
</evidence>
<keyword evidence="3" id="KW-0808">Transferase</keyword>
<keyword evidence="9" id="KW-1133">Transmembrane helix</keyword>
<dbReference type="KEGG" id="tgb:HG536_0C03480"/>
<name>A0A7G3ZF94_9SACH</name>
<protein>
    <recommendedName>
        <fullName evidence="12">RING-type domain-containing protein</fullName>
    </recommendedName>
</protein>
<feature type="domain" description="RING-type" evidence="12">
    <location>
        <begin position="80"/>
        <end position="124"/>
    </location>
</feature>
<dbReference type="PROSITE" id="PS50089">
    <property type="entry name" value="ZF_RING_2"/>
    <property type="match status" value="1"/>
</dbReference>
<dbReference type="GeneID" id="59325316"/>
<gene>
    <name evidence="13" type="ORF">HG536_0C03480</name>
</gene>
<dbReference type="InterPro" id="IPR001841">
    <property type="entry name" value="Znf_RING"/>
</dbReference>
<dbReference type="EMBL" id="CP059248">
    <property type="protein sequence ID" value="QLL32180.1"/>
    <property type="molecule type" value="Genomic_DNA"/>
</dbReference>
<comment type="pathway">
    <text evidence="2">Protein modification; protein ubiquitination.</text>
</comment>
<keyword evidence="10" id="KW-0472">Membrane</keyword>
<evidence type="ECO:0000313" key="13">
    <source>
        <dbReference type="EMBL" id="QLL32180.1"/>
    </source>
</evidence>
<dbReference type="Proteomes" id="UP000515788">
    <property type="component" value="Chromosome 3"/>
</dbReference>
<dbReference type="Pfam" id="PF13639">
    <property type="entry name" value="zf-RING_2"/>
    <property type="match status" value="1"/>
</dbReference>
<dbReference type="PANTHER" id="PTHR45768">
    <property type="entry name" value="E3 UBIQUITIN-PROTEIN LIGASE RNF13-LIKE"/>
    <property type="match status" value="1"/>
</dbReference>
<keyword evidence="6 11" id="KW-0863">Zinc-finger</keyword>
<evidence type="ECO:0000256" key="11">
    <source>
        <dbReference type="PROSITE-ProRule" id="PRU00175"/>
    </source>
</evidence>
<dbReference type="GO" id="GO:0016020">
    <property type="term" value="C:membrane"/>
    <property type="evidence" value="ECO:0007669"/>
    <property type="project" value="UniProtKB-SubCell"/>
</dbReference>
<dbReference type="AlphaFoldDB" id="A0A7G3ZF94"/>
<dbReference type="PANTHER" id="PTHR45768:SF18">
    <property type="entry name" value="RING-H2 FINGER PROTEIN ATL47-RELATED"/>
    <property type="match status" value="1"/>
</dbReference>
<evidence type="ECO:0000256" key="7">
    <source>
        <dbReference type="ARBA" id="ARBA00022786"/>
    </source>
</evidence>
<keyword evidence="4" id="KW-0812">Transmembrane</keyword>
<evidence type="ECO:0000313" key="14">
    <source>
        <dbReference type="Proteomes" id="UP000515788"/>
    </source>
</evidence>
<reference evidence="13 14" key="1">
    <citation type="submission" date="2020-06" db="EMBL/GenBank/DDBJ databases">
        <title>The yeast mating-type switching endonuclease HO is a domesticated member of an unorthodox homing genetic element family.</title>
        <authorList>
            <person name="Coughlan A.Y."/>
            <person name="Lombardi L."/>
            <person name="Braun-Galleani S."/>
            <person name="Martos A.R."/>
            <person name="Galeote V."/>
            <person name="Bigey F."/>
            <person name="Dequin S."/>
            <person name="Byrne K.P."/>
            <person name="Wolfe K.H."/>
        </authorList>
    </citation>
    <scope>NUCLEOTIDE SEQUENCE [LARGE SCALE GENOMIC DNA]</scope>
    <source>
        <strain evidence="13 14">CBS764</strain>
    </source>
</reference>
<dbReference type="RefSeq" id="XP_037138855.1">
    <property type="nucleotide sequence ID" value="XM_037282959.1"/>
</dbReference>
<evidence type="ECO:0000256" key="5">
    <source>
        <dbReference type="ARBA" id="ARBA00022723"/>
    </source>
</evidence>
<keyword evidence="7" id="KW-0833">Ubl conjugation pathway</keyword>
<dbReference type="GO" id="GO:0016740">
    <property type="term" value="F:transferase activity"/>
    <property type="evidence" value="ECO:0007669"/>
    <property type="project" value="UniProtKB-KW"/>
</dbReference>
<dbReference type="SMART" id="SM00184">
    <property type="entry name" value="RING"/>
    <property type="match status" value="1"/>
</dbReference>
<keyword evidence="8" id="KW-0862">Zinc</keyword>
<comment type="subcellular location">
    <subcellularLocation>
        <location evidence="1">Membrane</location>
        <topology evidence="1">Single-pass membrane protein</topology>
    </subcellularLocation>
</comment>
<sequence length="149" mass="16932">MSSTPEGSSELRAQLREIFRREGLHDMTAVLQILSQLIPESLQEEWLEQMEETDKKGCPESFIDSLPRIHKSKITPESSCSICCGNYLDEDYPLVIRLPHCGHDFDLECISVWLAKSTSCPLCRDDVLSHKPEIDTSGLEVEEDWGMYG</sequence>
<keyword evidence="5" id="KW-0479">Metal-binding</keyword>
<dbReference type="Gene3D" id="3.30.40.10">
    <property type="entry name" value="Zinc/RING finger domain, C3HC4 (zinc finger)"/>
    <property type="match status" value="1"/>
</dbReference>
<dbReference type="OrthoDB" id="8062037at2759"/>
<proteinExistence type="predicted"/>
<evidence type="ECO:0000256" key="6">
    <source>
        <dbReference type="ARBA" id="ARBA00022771"/>
    </source>
</evidence>
<evidence type="ECO:0000256" key="1">
    <source>
        <dbReference type="ARBA" id="ARBA00004167"/>
    </source>
</evidence>
<dbReference type="InterPro" id="IPR013083">
    <property type="entry name" value="Znf_RING/FYVE/PHD"/>
</dbReference>
<evidence type="ECO:0000259" key="12">
    <source>
        <dbReference type="PROSITE" id="PS50089"/>
    </source>
</evidence>
<organism evidence="13 14">
    <name type="scientific">Torulaspora globosa</name>
    <dbReference type="NCBI Taxonomy" id="48254"/>
    <lineage>
        <taxon>Eukaryota</taxon>
        <taxon>Fungi</taxon>
        <taxon>Dikarya</taxon>
        <taxon>Ascomycota</taxon>
        <taxon>Saccharomycotina</taxon>
        <taxon>Saccharomycetes</taxon>
        <taxon>Saccharomycetales</taxon>
        <taxon>Saccharomycetaceae</taxon>
        <taxon>Torulaspora</taxon>
    </lineage>
</organism>
<accession>A0A7G3ZF94</accession>
<evidence type="ECO:0000256" key="9">
    <source>
        <dbReference type="ARBA" id="ARBA00022989"/>
    </source>
</evidence>
<evidence type="ECO:0000256" key="2">
    <source>
        <dbReference type="ARBA" id="ARBA00004906"/>
    </source>
</evidence>